<accession>S8DGI9</accession>
<dbReference type="PANTHER" id="PTHR47703">
    <property type="entry name" value="D-AMINOACID AMINOTRANSFERASE-LIKE PLP-DEPENDENT ENZYMES SUPERFAMILY PROTEIN"/>
    <property type="match status" value="1"/>
</dbReference>
<evidence type="ECO:0000313" key="2">
    <source>
        <dbReference type="Proteomes" id="UP000015453"/>
    </source>
</evidence>
<dbReference type="EMBL" id="AUSU01009181">
    <property type="protein sequence ID" value="EPS58477.1"/>
    <property type="molecule type" value="Genomic_DNA"/>
</dbReference>
<dbReference type="SUPFAM" id="SSF56752">
    <property type="entry name" value="D-aminoacid aminotransferase-like PLP-dependent enzymes"/>
    <property type="match status" value="1"/>
</dbReference>
<keyword evidence="2" id="KW-1185">Reference proteome</keyword>
<evidence type="ECO:0000313" key="1">
    <source>
        <dbReference type="EMBL" id="EPS58477.1"/>
    </source>
</evidence>
<gene>
    <name evidence="1" type="ORF">M569_16337</name>
</gene>
<name>S8DGI9_9LAMI</name>
<dbReference type="GO" id="GO:0003824">
    <property type="term" value="F:catalytic activity"/>
    <property type="evidence" value="ECO:0007669"/>
    <property type="project" value="InterPro"/>
</dbReference>
<dbReference type="InterPro" id="IPR036038">
    <property type="entry name" value="Aminotransferase-like"/>
</dbReference>
<reference evidence="1 2" key="1">
    <citation type="journal article" date="2013" name="BMC Genomics">
        <title>The miniature genome of a carnivorous plant Genlisea aurea contains a low number of genes and short non-coding sequences.</title>
        <authorList>
            <person name="Leushkin E.V."/>
            <person name="Sutormin R.A."/>
            <person name="Nabieva E.R."/>
            <person name="Penin A.A."/>
            <person name="Kondrashov A.S."/>
            <person name="Logacheva M.D."/>
        </authorList>
    </citation>
    <scope>NUCLEOTIDE SEQUENCE [LARGE SCALE GENOMIC DNA]</scope>
</reference>
<dbReference type="OrthoDB" id="59470at2759"/>
<organism evidence="1 2">
    <name type="scientific">Genlisea aurea</name>
    <dbReference type="NCBI Taxonomy" id="192259"/>
    <lineage>
        <taxon>Eukaryota</taxon>
        <taxon>Viridiplantae</taxon>
        <taxon>Streptophyta</taxon>
        <taxon>Embryophyta</taxon>
        <taxon>Tracheophyta</taxon>
        <taxon>Spermatophyta</taxon>
        <taxon>Magnoliopsida</taxon>
        <taxon>eudicotyledons</taxon>
        <taxon>Gunneridae</taxon>
        <taxon>Pentapetalae</taxon>
        <taxon>asterids</taxon>
        <taxon>lamiids</taxon>
        <taxon>Lamiales</taxon>
        <taxon>Lentibulariaceae</taxon>
        <taxon>Genlisea</taxon>
    </lineage>
</organism>
<protein>
    <submittedName>
        <fullName evidence="1">Uncharacterized protein</fullName>
    </submittedName>
</protein>
<sequence>MENRFLFKNGAVFSAAESPPVTSFLEAHPGAYTTTRTHSNGSQLLFWERHMNRLSNSFNLLLNHEPRLLFGEGKVDYSNFQLWSRKFMWDSLIRSLVDDSIRKVMMPLLGRLEKKLQEEMAITILLSVNSENLNTLRLTENEATVFSEFVDVYLHIGGYVPPVFGVAENSARLAIVGRGRDFANAKYSDWIR</sequence>
<dbReference type="Proteomes" id="UP000015453">
    <property type="component" value="Unassembled WGS sequence"/>
</dbReference>
<dbReference type="AlphaFoldDB" id="S8DGI9"/>
<proteinExistence type="predicted"/>
<comment type="caution">
    <text evidence="1">The sequence shown here is derived from an EMBL/GenBank/DDBJ whole genome shotgun (WGS) entry which is preliminary data.</text>
</comment>
<dbReference type="PANTHER" id="PTHR47703:SF2">
    <property type="entry name" value="D-AMINOACID AMINOTRANSFERASE-LIKE PLP-DEPENDENT ENZYMES SUPERFAMILY PROTEIN"/>
    <property type="match status" value="1"/>
</dbReference>